<dbReference type="EMBL" id="CM007649">
    <property type="protein sequence ID" value="ONM31347.1"/>
    <property type="molecule type" value="Genomic_DNA"/>
</dbReference>
<evidence type="ECO:0000313" key="2">
    <source>
        <dbReference type="EMBL" id="ONM31352.1"/>
    </source>
</evidence>
<evidence type="ECO:0000256" key="1">
    <source>
        <dbReference type="SAM" id="MobiDB-lite"/>
    </source>
</evidence>
<accession>A0A1D6MQS6</accession>
<gene>
    <name evidence="2" type="ORF">ZEAMMB73_Zm00001d040431</name>
</gene>
<proteinExistence type="predicted"/>
<dbReference type="EMBL" id="CM007649">
    <property type="protein sequence ID" value="ONM31352.1"/>
    <property type="molecule type" value="Genomic_DNA"/>
</dbReference>
<dbReference type="AlphaFoldDB" id="A0A1D6MQS6"/>
<name>A0A1D6MQS6_MAIZE</name>
<keyword evidence="2" id="KW-0808">Transferase</keyword>
<feature type="region of interest" description="Disordered" evidence="1">
    <location>
        <begin position="1"/>
        <end position="31"/>
    </location>
</feature>
<protein>
    <submittedName>
        <fullName evidence="2">Protein kinase APK1B chloroplastic</fullName>
    </submittedName>
</protein>
<reference evidence="2" key="1">
    <citation type="submission" date="2015-12" db="EMBL/GenBank/DDBJ databases">
        <title>Update maize B73 reference genome by single molecule sequencing technologies.</title>
        <authorList>
            <consortium name="Maize Genome Sequencing Project"/>
            <person name="Ware D."/>
        </authorList>
    </citation>
    <scope>NUCLEOTIDE SEQUENCE [LARGE SCALE GENOMIC DNA]</scope>
    <source>
        <tissue evidence="2">Seedling</tissue>
    </source>
</reference>
<organism evidence="2">
    <name type="scientific">Zea mays</name>
    <name type="common">Maize</name>
    <dbReference type="NCBI Taxonomy" id="4577"/>
    <lineage>
        <taxon>Eukaryota</taxon>
        <taxon>Viridiplantae</taxon>
        <taxon>Streptophyta</taxon>
        <taxon>Embryophyta</taxon>
        <taxon>Tracheophyta</taxon>
        <taxon>Spermatophyta</taxon>
        <taxon>Magnoliopsida</taxon>
        <taxon>Liliopsida</taxon>
        <taxon>Poales</taxon>
        <taxon>Poaceae</taxon>
        <taxon>PACMAD clade</taxon>
        <taxon>Panicoideae</taxon>
        <taxon>Andropogonodae</taxon>
        <taxon>Andropogoneae</taxon>
        <taxon>Tripsacinae</taxon>
        <taxon>Zea</taxon>
    </lineage>
</organism>
<keyword evidence="2" id="KW-0418">Kinase</keyword>
<dbReference type="GO" id="GO:0016301">
    <property type="term" value="F:kinase activity"/>
    <property type="evidence" value="ECO:0007669"/>
    <property type="project" value="UniProtKB-KW"/>
</dbReference>
<sequence length="31" mass="3743">MLSILDLQRSTEIHQHTSTFHTEQSRRDDME</sequence>